<dbReference type="InterPro" id="IPR042371">
    <property type="entry name" value="Z_dom"/>
</dbReference>
<gene>
    <name evidence="11" type="primary">ADAR</name>
</gene>
<evidence type="ECO:0000256" key="3">
    <source>
        <dbReference type="ARBA" id="ARBA00022737"/>
    </source>
</evidence>
<dbReference type="STRING" id="7897.ENSLACP00000021926"/>
<dbReference type="FunCoup" id="M3XGS0">
    <property type="interactions" value="3095"/>
</dbReference>
<dbReference type="Pfam" id="PF02295">
    <property type="entry name" value="z-alpha"/>
    <property type="match status" value="2"/>
</dbReference>
<keyword evidence="3" id="KW-0677">Repeat</keyword>
<dbReference type="EMBL" id="AFYH01073954">
    <property type="status" value="NOT_ANNOTATED_CDS"/>
    <property type="molecule type" value="Genomic_DNA"/>
</dbReference>
<feature type="region of interest" description="Disordered" evidence="7">
    <location>
        <begin position="295"/>
        <end position="324"/>
    </location>
</feature>
<dbReference type="eggNOG" id="KOG2777">
    <property type="taxonomic scope" value="Eukaryota"/>
</dbReference>
<dbReference type="SMART" id="SM00552">
    <property type="entry name" value="ADEAMc"/>
    <property type="match status" value="1"/>
</dbReference>
<dbReference type="InterPro" id="IPR014720">
    <property type="entry name" value="dsRBD_dom"/>
</dbReference>
<evidence type="ECO:0000313" key="11">
    <source>
        <dbReference type="Ensembl" id="ENSLACP00000021926.1"/>
    </source>
</evidence>
<feature type="region of interest" description="Disordered" evidence="7">
    <location>
        <begin position="524"/>
        <end position="543"/>
    </location>
</feature>
<dbReference type="GO" id="GO:0006382">
    <property type="term" value="P:adenosine to inosine editing"/>
    <property type="evidence" value="ECO:0007669"/>
    <property type="project" value="TreeGrafter"/>
</dbReference>
<dbReference type="OrthoDB" id="10268011at2759"/>
<dbReference type="Gene3D" id="3.30.160.20">
    <property type="match status" value="3"/>
</dbReference>
<dbReference type="EMBL" id="AFYH01073956">
    <property type="status" value="NOT_ANNOTATED_CDS"/>
    <property type="molecule type" value="Genomic_DNA"/>
</dbReference>
<feature type="region of interest" description="Disordered" evidence="7">
    <location>
        <begin position="202"/>
        <end position="228"/>
    </location>
</feature>
<dbReference type="PANTHER" id="PTHR10910:SF107">
    <property type="entry name" value="DOUBLE-STRANDED RNA-SPECIFIC ADENOSINE DEAMINASE"/>
    <property type="match status" value="1"/>
</dbReference>
<dbReference type="RefSeq" id="XP_014344140.1">
    <property type="nucleotide sequence ID" value="XM_014488654.2"/>
</dbReference>
<dbReference type="EMBL" id="AFYH01073955">
    <property type="status" value="NOT_ANNOTATED_CDS"/>
    <property type="molecule type" value="Genomic_DNA"/>
</dbReference>
<dbReference type="InParanoid" id="M3XGS0"/>
<evidence type="ECO:0000259" key="8">
    <source>
        <dbReference type="PROSITE" id="PS50137"/>
    </source>
</evidence>
<feature type="compositionally biased region" description="Polar residues" evidence="7">
    <location>
        <begin position="70"/>
        <end position="79"/>
    </location>
</feature>
<dbReference type="SUPFAM" id="SSF46785">
    <property type="entry name" value="Winged helix' DNA-binding domain"/>
    <property type="match status" value="2"/>
</dbReference>
<evidence type="ECO:0000313" key="12">
    <source>
        <dbReference type="Proteomes" id="UP000008672"/>
    </source>
</evidence>
<dbReference type="Pfam" id="PF00035">
    <property type="entry name" value="dsrm"/>
    <property type="match status" value="3"/>
</dbReference>
<dbReference type="PROSITE" id="PS50141">
    <property type="entry name" value="A_DEAMIN_EDITASE"/>
    <property type="match status" value="1"/>
</dbReference>
<dbReference type="Gene3D" id="1.10.10.10">
    <property type="entry name" value="Winged helix-like DNA-binding domain superfamily/Winged helix DNA-binding domain"/>
    <property type="match status" value="2"/>
</dbReference>
<keyword evidence="4 6" id="KW-0694">RNA-binding</keyword>
<dbReference type="EMBL" id="AFYH01073953">
    <property type="status" value="NOT_ANNOTATED_CDS"/>
    <property type="molecule type" value="Genomic_DNA"/>
</dbReference>
<dbReference type="SMR" id="M3XGS0"/>
<proteinExistence type="predicted"/>
<dbReference type="Bgee" id="ENSLACG00000015329">
    <property type="expression patterns" value="Expressed in pectoral fin and 2 other cell types or tissues"/>
</dbReference>
<reference evidence="11" key="2">
    <citation type="submission" date="2025-08" db="UniProtKB">
        <authorList>
            <consortium name="Ensembl"/>
        </authorList>
    </citation>
    <scope>IDENTIFICATION</scope>
</reference>
<dbReference type="CTD" id="103"/>
<dbReference type="GO" id="GO:0005737">
    <property type="term" value="C:cytoplasm"/>
    <property type="evidence" value="ECO:0007669"/>
    <property type="project" value="UniProtKB-SubCell"/>
</dbReference>
<dbReference type="PROSITE" id="PS50139">
    <property type="entry name" value="Z_BINDING"/>
    <property type="match status" value="2"/>
</dbReference>
<dbReference type="SUPFAM" id="SSF54768">
    <property type="entry name" value="dsRNA-binding domain-like"/>
    <property type="match status" value="3"/>
</dbReference>
<dbReference type="EMBL" id="AFYH01073958">
    <property type="status" value="NOT_ANNOTATED_CDS"/>
    <property type="molecule type" value="Genomic_DNA"/>
</dbReference>
<dbReference type="KEGG" id="lcm:102360746"/>
<dbReference type="Pfam" id="PF02137">
    <property type="entry name" value="A_deamin"/>
    <property type="match status" value="1"/>
</dbReference>
<dbReference type="GeneID" id="102360746"/>
<keyword evidence="5" id="KW-0943">RNA-mediated gene silencing</keyword>
<dbReference type="GO" id="GO:0005730">
    <property type="term" value="C:nucleolus"/>
    <property type="evidence" value="ECO:0007669"/>
    <property type="project" value="TreeGrafter"/>
</dbReference>
<feature type="domain" description="Z-binding" evidence="9">
    <location>
        <begin position="111"/>
        <end position="177"/>
    </location>
</feature>
<dbReference type="PANTHER" id="PTHR10910">
    <property type="entry name" value="EUKARYOTE SPECIFIC DSRNA BINDING PROTEIN"/>
    <property type="match status" value="1"/>
</dbReference>
<feature type="region of interest" description="Disordered" evidence="7">
    <location>
        <begin position="1"/>
        <end position="34"/>
    </location>
</feature>
<evidence type="ECO:0000256" key="2">
    <source>
        <dbReference type="ARBA" id="ARBA00022490"/>
    </source>
</evidence>
<dbReference type="GO" id="GO:0003726">
    <property type="term" value="F:double-stranded RNA adenosine deaminase activity"/>
    <property type="evidence" value="ECO:0007669"/>
    <property type="project" value="InterPro"/>
</dbReference>
<reference evidence="12" key="1">
    <citation type="submission" date="2011-08" db="EMBL/GenBank/DDBJ databases">
        <title>The draft genome of Latimeria chalumnae.</title>
        <authorList>
            <person name="Di Palma F."/>
            <person name="Alfoldi J."/>
            <person name="Johnson J."/>
            <person name="Berlin A."/>
            <person name="Gnerre S."/>
            <person name="Jaffe D."/>
            <person name="MacCallum I."/>
            <person name="Young S."/>
            <person name="Walker B.J."/>
            <person name="Lander E."/>
            <person name="Lindblad-Toh K."/>
        </authorList>
    </citation>
    <scope>NUCLEOTIDE SEQUENCE [LARGE SCALE GENOMIC DNA]</scope>
    <source>
        <strain evidence="12">Wild caught</strain>
    </source>
</reference>
<reference evidence="11" key="3">
    <citation type="submission" date="2025-09" db="UniProtKB">
        <authorList>
            <consortium name="Ensembl"/>
        </authorList>
    </citation>
    <scope>IDENTIFICATION</scope>
</reference>
<keyword evidence="12" id="KW-1185">Reference proteome</keyword>
<evidence type="ECO:0000256" key="5">
    <source>
        <dbReference type="ARBA" id="ARBA00023158"/>
    </source>
</evidence>
<dbReference type="GO" id="GO:0008251">
    <property type="term" value="F:tRNA-specific adenosine deaminase activity"/>
    <property type="evidence" value="ECO:0007669"/>
    <property type="project" value="TreeGrafter"/>
</dbReference>
<dbReference type="AlphaFoldDB" id="M3XGS0"/>
<dbReference type="GO" id="GO:0006396">
    <property type="term" value="P:RNA processing"/>
    <property type="evidence" value="ECO:0007669"/>
    <property type="project" value="InterPro"/>
</dbReference>
<dbReference type="SMART" id="SM00550">
    <property type="entry name" value="Zalpha"/>
    <property type="match status" value="2"/>
</dbReference>
<dbReference type="CDD" id="cd19914">
    <property type="entry name" value="DSRM_DRADA_rpt2"/>
    <property type="match status" value="1"/>
</dbReference>
<dbReference type="GO" id="GO:0031047">
    <property type="term" value="P:regulatory ncRNA-mediated gene silencing"/>
    <property type="evidence" value="ECO:0007669"/>
    <property type="project" value="UniProtKB-KW"/>
</dbReference>
<feature type="region of interest" description="Disordered" evidence="7">
    <location>
        <begin position="52"/>
        <end position="79"/>
    </location>
</feature>
<dbReference type="GeneTree" id="ENSGT00940000157243"/>
<evidence type="ECO:0000256" key="1">
    <source>
        <dbReference type="ARBA" id="ARBA00004496"/>
    </source>
</evidence>
<dbReference type="InterPro" id="IPR036390">
    <property type="entry name" value="WH_DNA-bd_sf"/>
</dbReference>
<dbReference type="PROSITE" id="PS50137">
    <property type="entry name" value="DS_RBD"/>
    <property type="match status" value="3"/>
</dbReference>
<dbReference type="EMBL" id="AFYH01073952">
    <property type="status" value="NOT_ANNOTATED_CDS"/>
    <property type="molecule type" value="Genomic_DNA"/>
</dbReference>
<feature type="domain" description="Z-binding" evidence="9">
    <location>
        <begin position="230"/>
        <end position="294"/>
    </location>
</feature>
<feature type="domain" description="DRBM" evidence="8">
    <location>
        <begin position="454"/>
        <end position="522"/>
    </location>
</feature>
<dbReference type="OMA" id="ERMQMKR"/>
<dbReference type="EMBL" id="AFYH01073959">
    <property type="status" value="NOT_ANNOTATED_CDS"/>
    <property type="molecule type" value="Genomic_DNA"/>
</dbReference>
<dbReference type="Ensembl" id="ENSLACT00000026359.1">
    <property type="protein sequence ID" value="ENSLACP00000021926.1"/>
    <property type="gene ID" value="ENSLACG00000015329.2"/>
</dbReference>
<feature type="compositionally biased region" description="Basic and acidic residues" evidence="7">
    <location>
        <begin position="295"/>
        <end position="315"/>
    </location>
</feature>
<dbReference type="GO" id="GO:0003725">
    <property type="term" value="F:double-stranded RNA binding"/>
    <property type="evidence" value="ECO:0007669"/>
    <property type="project" value="TreeGrafter"/>
</dbReference>
<dbReference type="Proteomes" id="UP000008672">
    <property type="component" value="Unassembled WGS sequence"/>
</dbReference>
<dbReference type="SMART" id="SM00358">
    <property type="entry name" value="DSRM"/>
    <property type="match status" value="3"/>
</dbReference>
<dbReference type="InterPro" id="IPR002466">
    <property type="entry name" value="A_deamin"/>
</dbReference>
<organism evidence="11 12">
    <name type="scientific">Latimeria chalumnae</name>
    <name type="common">Coelacanth</name>
    <dbReference type="NCBI Taxonomy" id="7897"/>
    <lineage>
        <taxon>Eukaryota</taxon>
        <taxon>Metazoa</taxon>
        <taxon>Chordata</taxon>
        <taxon>Craniata</taxon>
        <taxon>Vertebrata</taxon>
        <taxon>Euteleostomi</taxon>
        <taxon>Coelacanthiformes</taxon>
        <taxon>Coelacanthidae</taxon>
        <taxon>Latimeria</taxon>
    </lineage>
</organism>
<keyword evidence="2" id="KW-0963">Cytoplasm</keyword>
<evidence type="ECO:0000256" key="7">
    <source>
        <dbReference type="SAM" id="MobiDB-lite"/>
    </source>
</evidence>
<dbReference type="FunFam" id="3.30.160.20:FF:000005">
    <property type="entry name" value="Putative double-stranded RNA-specific adenosine deaminase"/>
    <property type="match status" value="3"/>
</dbReference>
<evidence type="ECO:0000259" key="9">
    <source>
        <dbReference type="PROSITE" id="PS50139"/>
    </source>
</evidence>
<dbReference type="InterPro" id="IPR036388">
    <property type="entry name" value="WH-like_DNA-bd_sf"/>
</dbReference>
<comment type="subcellular location">
    <subcellularLocation>
        <location evidence="1">Cytoplasm</location>
    </subcellularLocation>
</comment>
<evidence type="ECO:0000259" key="10">
    <source>
        <dbReference type="PROSITE" id="PS50141"/>
    </source>
</evidence>
<dbReference type="EMBL" id="AFYH01073957">
    <property type="status" value="NOT_ANNOTATED_CDS"/>
    <property type="molecule type" value="Genomic_DNA"/>
</dbReference>
<sequence length="1150" mass="126637">MNRGDGQGRGSRRPSRDYRLPIPHQGLNGSQDFNQSNFRNQQIQFLRGHVAEAPLRPPRWPKSPAERSQAEANVSQQRNYSRSVLYNQPTWGHFKSSSKVQELCTGFHRLTLGGGDNQEDILNILKGLEQGRTLSAFQIAKQLGIKKKVVNHFLYKLLKQGQVCREGDRPPLWNIVVQLEFDKLSPGRQLIRSSKEEDVIVEAEEGSLGTATSESEDESSVESSQEEDEAVNMADLKEQICEYLFGVKNSTALSIAKNVGLKRAKDVNNVLYALEKQGDISKENTFPPHWSLTEKKRERMENKKKASEVEVKKEPEEEAESEVAKMELPDNVAEAEAEATAAVSPPIAETNEKIENGKNVVKVPKEENEMPLVETGAGGKSKGPSFGALPYDSIENGQWASDDIPFDLNVIEGGRDEQQSIIETMEQSSHVSGPPGGGEKIGELEKLQACQLKNPVSGLMEYAQYNGLNCEFALLNQSGPSHDPRFQIQAVIGGRRFPTAEASSKKTAKKEAAASALKTLLREAGGEQDAAEPQPSEPSDLEMEAVLPQEPEPSQTLAQAALPVGKNPISMLMEYSQKSGNTCMFQMIGQEGPPHDPKFTFRVKVGEQMFPVAVANSKKVAKQIAAENAVRVLMGESPDNLLSAKMVSDTPKDVPFDLAAARAAGMGDLINYLNKNAISGLLEYARSKGFAADLKLIDESGPPHDPKFTYQAKVGGRWFPAVSANNKKQAKQEAADAALRVLIGEAEKAVRTGEVISELPVTGSTLHDRIAMLSHQRFNNLTARIQHSLQGRKILAAIIMRKGEDDIGTVVSIGTGNRCVKGEELSLKGETVNDCHAEIISRRGFIRFLYSELMKFDPASAEQSFLEVVSDGRMKIKTGVTFHLYISTAPCGDGALFDKSCSEPPAVEGDNEHHPLFENVKQGKLRTKVENGEGTIPVESSDIVPTWDGIQHGERLRTMSCSDKILRWNVLGLQGALLSHFLHPVYLSSVTLGYLYSQGHLARAICCRMSRDGNAFQEGLPSPFVLNHPQVGRVSVYDSTRQTGKTKESSVNWCLADENVEVLDGTKGKVDGPRLEISRVSKINMYQLFQQICTKTDRKDLLSHGSYQEAKEAATDFQKAKVHFVQALEQMGYGNWIRKPLEEKSFVCTE</sequence>
<protein>
    <submittedName>
        <fullName evidence="11">Adenosine deaminase RNA specific</fullName>
    </submittedName>
</protein>
<dbReference type="CDD" id="cd19915">
    <property type="entry name" value="DSRM_DRADA_rpt3"/>
    <property type="match status" value="1"/>
</dbReference>
<name>M3XGS0_LATCH</name>
<feature type="domain" description="DRBM" evidence="8">
    <location>
        <begin position="676"/>
        <end position="744"/>
    </location>
</feature>
<feature type="compositionally biased region" description="Acidic residues" evidence="7">
    <location>
        <begin position="214"/>
        <end position="228"/>
    </location>
</feature>
<dbReference type="InterPro" id="IPR044457">
    <property type="entry name" value="ADAR1_DSRM_3"/>
</dbReference>
<feature type="domain" description="A to I editase" evidence="10">
    <location>
        <begin position="812"/>
        <end position="1146"/>
    </location>
</feature>
<feature type="domain" description="DRBM" evidence="8">
    <location>
        <begin position="567"/>
        <end position="635"/>
    </location>
</feature>
<accession>M3XGS0</accession>
<evidence type="ECO:0000256" key="6">
    <source>
        <dbReference type="PROSITE-ProRule" id="PRU00266"/>
    </source>
</evidence>
<dbReference type="GO" id="GO:0008595">
    <property type="term" value="P:anterior/posterior axis specification, embryo"/>
    <property type="evidence" value="ECO:0007669"/>
    <property type="project" value="Ensembl"/>
</dbReference>
<evidence type="ECO:0000256" key="4">
    <source>
        <dbReference type="ARBA" id="ARBA00022884"/>
    </source>
</evidence>